<dbReference type="FunCoup" id="A0A2P6N5Y2">
    <property type="interactions" value="145"/>
</dbReference>
<evidence type="ECO:0000256" key="1">
    <source>
        <dbReference type="ARBA" id="ARBA00007219"/>
    </source>
</evidence>
<dbReference type="PANTHER" id="PTHR16441">
    <property type="entry name" value="FIDIPIDINE"/>
    <property type="match status" value="1"/>
</dbReference>
<reference evidence="7 8" key="1">
    <citation type="journal article" date="2018" name="Genome Biol. Evol.">
        <title>Multiple Roots of Fruiting Body Formation in Amoebozoa.</title>
        <authorList>
            <person name="Hillmann F."/>
            <person name="Forbes G."/>
            <person name="Novohradska S."/>
            <person name="Ferling I."/>
            <person name="Riege K."/>
            <person name="Groth M."/>
            <person name="Westermann M."/>
            <person name="Marz M."/>
            <person name="Spaller T."/>
            <person name="Winckler T."/>
            <person name="Schaap P."/>
            <person name="Glockner G."/>
        </authorList>
    </citation>
    <scope>NUCLEOTIDE SEQUENCE [LARGE SCALE GENOMIC DNA]</scope>
    <source>
        <strain evidence="7 8">Jena</strain>
    </source>
</reference>
<comment type="similarity">
    <text evidence="1">Belongs to the CCDC93 family.</text>
</comment>
<feature type="domain" description="CCDC93 N-terminal" evidence="6">
    <location>
        <begin position="10"/>
        <end position="122"/>
    </location>
</feature>
<sequence>MSSRERPLDEEQESKYQELIDLLLVGGYFRARIAGLSRFDKIVGGMAWCITSSNEDLDVDLFFEEEANLKQRIKLGEDIIKALNRMKCPFRLESHQIQGGANSSDFVKIFPVVQWLVKRVIETREETGDLMRQFSESQFGKNFALPEEADIQDHKEEAGRFLSGVTDRYRHNRKFKNKQGKRRAYLNSRNREESIQMALLEFGDFYKVSKPKAAQKSNAIAATLEQQMGGKKKEGMSAEEEEESRNEALKQQMTQFDSSGRVNTNILGDLLPDNIEELENMYQNTDEYSEESQRLFGAKLHQQNVHKLQRDIAAQQEEGQRLRQHVDETTRKFEETQAEYSQKHEYNQRITSEIEKLDALETPENTKQLQMLKGLVALNENLKVQGEQFKANCKRQRDEVMQKIADLREQLSEERKNSEEAEIEAVFNQDVERLQQLRSLLAKKTRAVVMIERKVDEVPSRIELGQYQRMFVELYDQIALKLVETRQYYNTYNTCDDTKTYLSKEVSILNSVHDNYKTVQNNRNGKEQLLTQLTGITTSVATTLGKSEQKLNAERENRSKIGDAYAAVLEQERLYYKAVKEFQTECKKNEELLSKLQDGA</sequence>
<dbReference type="InterPro" id="IPR019159">
    <property type="entry name" value="CCDC93_CC"/>
</dbReference>
<accession>A0A2P6N5Y2</accession>
<evidence type="ECO:0000313" key="8">
    <source>
        <dbReference type="Proteomes" id="UP000241769"/>
    </source>
</evidence>
<dbReference type="PANTHER" id="PTHR16441:SF0">
    <property type="entry name" value="COILED-COIL DOMAIN-CONTAINING PROTEIN 93"/>
    <property type="match status" value="1"/>
</dbReference>
<feature type="domain" description="CCDC93 coiled-coil" evidence="5">
    <location>
        <begin position="167"/>
        <end position="595"/>
    </location>
</feature>
<dbReference type="EMBL" id="MDYQ01000187">
    <property type="protein sequence ID" value="PRP79347.1"/>
    <property type="molecule type" value="Genomic_DNA"/>
</dbReference>
<comment type="caution">
    <text evidence="7">The sequence shown here is derived from an EMBL/GenBank/DDBJ whole genome shotgun (WGS) entry which is preliminary data.</text>
</comment>
<proteinExistence type="inferred from homology"/>
<dbReference type="GO" id="GO:0006893">
    <property type="term" value="P:Golgi to plasma membrane transport"/>
    <property type="evidence" value="ECO:0007669"/>
    <property type="project" value="TreeGrafter"/>
</dbReference>
<evidence type="ECO:0000256" key="3">
    <source>
        <dbReference type="SAM" id="Coils"/>
    </source>
</evidence>
<dbReference type="InterPro" id="IPR048747">
    <property type="entry name" value="CCDC93_N"/>
</dbReference>
<dbReference type="InParanoid" id="A0A2P6N5Y2"/>
<dbReference type="Pfam" id="PF09762">
    <property type="entry name" value="CCDC93_CC"/>
    <property type="match status" value="1"/>
</dbReference>
<feature type="coiled-coil region" evidence="3">
    <location>
        <begin position="379"/>
        <end position="424"/>
    </location>
</feature>
<evidence type="ECO:0000256" key="4">
    <source>
        <dbReference type="SAM" id="MobiDB-lite"/>
    </source>
</evidence>
<evidence type="ECO:0000259" key="5">
    <source>
        <dbReference type="Pfam" id="PF09762"/>
    </source>
</evidence>
<evidence type="ECO:0000256" key="2">
    <source>
        <dbReference type="ARBA" id="ARBA00023054"/>
    </source>
</evidence>
<protein>
    <submittedName>
        <fullName evidence="7">Uncharacterized protein</fullName>
    </submittedName>
</protein>
<feature type="region of interest" description="Disordered" evidence="4">
    <location>
        <begin position="227"/>
        <end position="246"/>
    </location>
</feature>
<keyword evidence="8" id="KW-1185">Reference proteome</keyword>
<dbReference type="AlphaFoldDB" id="A0A2P6N5Y2"/>
<feature type="coiled-coil region" evidence="3">
    <location>
        <begin position="298"/>
        <end position="332"/>
    </location>
</feature>
<dbReference type="InterPro" id="IPR039116">
    <property type="entry name" value="CCDC93"/>
</dbReference>
<name>A0A2P6N5Y2_9EUKA</name>
<evidence type="ECO:0000259" key="6">
    <source>
        <dbReference type="Pfam" id="PF21673"/>
    </source>
</evidence>
<organism evidence="7 8">
    <name type="scientific">Planoprotostelium fungivorum</name>
    <dbReference type="NCBI Taxonomy" id="1890364"/>
    <lineage>
        <taxon>Eukaryota</taxon>
        <taxon>Amoebozoa</taxon>
        <taxon>Evosea</taxon>
        <taxon>Variosea</taxon>
        <taxon>Cavosteliida</taxon>
        <taxon>Cavosteliaceae</taxon>
        <taxon>Planoprotostelium</taxon>
    </lineage>
</organism>
<dbReference type="Proteomes" id="UP000241769">
    <property type="component" value="Unassembled WGS sequence"/>
</dbReference>
<dbReference type="STRING" id="1890364.A0A2P6N5Y2"/>
<dbReference type="Pfam" id="PF21673">
    <property type="entry name" value="CCDC93_N"/>
    <property type="match status" value="1"/>
</dbReference>
<gene>
    <name evidence="7" type="ORF">PROFUN_12948</name>
</gene>
<evidence type="ECO:0000313" key="7">
    <source>
        <dbReference type="EMBL" id="PRP79347.1"/>
    </source>
</evidence>
<keyword evidence="2 3" id="KW-0175">Coiled coil</keyword>
<dbReference type="OrthoDB" id="16092at2759"/>